<keyword evidence="1" id="KW-1185">Reference proteome</keyword>
<proteinExistence type="predicted"/>
<accession>A0A915L3E3</accession>
<reference evidence="2" key="1">
    <citation type="submission" date="2022-11" db="UniProtKB">
        <authorList>
            <consortium name="WormBaseParasite"/>
        </authorList>
    </citation>
    <scope>IDENTIFICATION</scope>
</reference>
<dbReference type="AlphaFoldDB" id="A0A915L3E3"/>
<evidence type="ECO:0000313" key="2">
    <source>
        <dbReference type="WBParaSite" id="nRc.2.0.1.t45012-RA"/>
    </source>
</evidence>
<evidence type="ECO:0000313" key="1">
    <source>
        <dbReference type="Proteomes" id="UP000887565"/>
    </source>
</evidence>
<dbReference type="WBParaSite" id="nRc.2.0.1.t45012-RA">
    <property type="protein sequence ID" value="nRc.2.0.1.t45012-RA"/>
    <property type="gene ID" value="nRc.2.0.1.g45012"/>
</dbReference>
<sequence>MLLRTTSSQMVRAQGDRGINNKGAKVQQAMAPYNIPLIGFMFLPINGFENWPYLLSPGQNGHTYNNISLWWDSFCAT</sequence>
<organism evidence="1 2">
    <name type="scientific">Romanomermis culicivorax</name>
    <name type="common">Nematode worm</name>
    <dbReference type="NCBI Taxonomy" id="13658"/>
    <lineage>
        <taxon>Eukaryota</taxon>
        <taxon>Metazoa</taxon>
        <taxon>Ecdysozoa</taxon>
        <taxon>Nematoda</taxon>
        <taxon>Enoplea</taxon>
        <taxon>Dorylaimia</taxon>
        <taxon>Mermithida</taxon>
        <taxon>Mermithoidea</taxon>
        <taxon>Mermithidae</taxon>
        <taxon>Romanomermis</taxon>
    </lineage>
</organism>
<protein>
    <submittedName>
        <fullName evidence="2">Uncharacterized protein</fullName>
    </submittedName>
</protein>
<name>A0A915L3E3_ROMCU</name>
<dbReference type="Proteomes" id="UP000887565">
    <property type="component" value="Unplaced"/>
</dbReference>